<dbReference type="HOGENOM" id="CLU_2382560_0_0_6"/>
<dbReference type="RefSeq" id="WP_045095517.1">
    <property type="nucleotide sequence ID" value="NZ_LN614827.1"/>
</dbReference>
<evidence type="ECO:0000313" key="1">
    <source>
        <dbReference type="EMBL" id="CEG56941.1"/>
    </source>
</evidence>
<protein>
    <recommendedName>
        <fullName evidence="3">Capsule biosynthesis protein CapA</fullName>
    </recommendedName>
</protein>
<name>A0A098G4P5_9GAMM</name>
<dbReference type="STRING" id="1212491.LFA_1525"/>
<dbReference type="EMBL" id="LN614827">
    <property type="protein sequence ID" value="CEG56941.1"/>
    <property type="molecule type" value="Genomic_DNA"/>
</dbReference>
<proteinExistence type="predicted"/>
<evidence type="ECO:0000313" key="2">
    <source>
        <dbReference type="Proteomes" id="UP000032430"/>
    </source>
</evidence>
<evidence type="ECO:0008006" key="3">
    <source>
        <dbReference type="Google" id="ProtNLM"/>
    </source>
</evidence>
<accession>A0A098G4P5</accession>
<dbReference type="KEGG" id="lfa:LFA_1525"/>
<dbReference type="AlphaFoldDB" id="A0A098G4P5"/>
<keyword evidence="2" id="KW-1185">Reference proteome</keyword>
<dbReference type="Proteomes" id="UP000032430">
    <property type="component" value="Chromosome I"/>
</dbReference>
<reference evidence="2" key="1">
    <citation type="submission" date="2014-09" db="EMBL/GenBank/DDBJ databases">
        <authorList>
            <person name="Gomez-Valero L."/>
        </authorList>
    </citation>
    <scope>NUCLEOTIDE SEQUENCE [LARGE SCALE GENOMIC DNA]</scope>
    <source>
        <strain evidence="2">ATCC700992</strain>
    </source>
</reference>
<sequence length="94" mass="10659">MSRDVSLKIFLCGDVMIGRGIDQILSHPVEPQIYESYVKDARDYVSLAEEVNESTPRWCDGKYILGATKTEPGVWLLDDLSSKTIKKIKKDRVV</sequence>
<organism evidence="1 2">
    <name type="scientific">Legionella fallonii LLAP-10</name>
    <dbReference type="NCBI Taxonomy" id="1212491"/>
    <lineage>
        <taxon>Bacteria</taxon>
        <taxon>Pseudomonadati</taxon>
        <taxon>Pseudomonadota</taxon>
        <taxon>Gammaproteobacteria</taxon>
        <taxon>Legionellales</taxon>
        <taxon>Legionellaceae</taxon>
        <taxon>Legionella</taxon>
    </lineage>
</organism>
<gene>
    <name evidence="1" type="ORF">LFA_1525</name>
</gene>